<dbReference type="SUPFAM" id="SSF159501">
    <property type="entry name" value="EreA/ChaN-like"/>
    <property type="match status" value="1"/>
</dbReference>
<accession>A0AA35GJG6</accession>
<dbReference type="Proteomes" id="UP000834458">
    <property type="component" value="Unassembled WGS sequence"/>
</dbReference>
<evidence type="ECO:0000313" key="2">
    <source>
        <dbReference type="EMBL" id="CAB5690391.1"/>
    </source>
</evidence>
<gene>
    <name evidence="2" type="ORF">GHA_01988</name>
</gene>
<feature type="domain" description="Haem-binding uptake Tiki superfamily ChaN" evidence="1">
    <location>
        <begin position="55"/>
        <end position="236"/>
    </location>
</feature>
<dbReference type="AlphaFoldDB" id="A0AA35GJG6"/>
<dbReference type="Gene3D" id="3.40.50.11550">
    <property type="match status" value="1"/>
</dbReference>
<dbReference type="CDD" id="cd14727">
    <property type="entry name" value="ChanN-like"/>
    <property type="match status" value="1"/>
</dbReference>
<sequence>MPGMALKPILISNAVRAAVFGAWLSLGGCVALSPAPATDATGWQLQLQAPAPLPEVLLLGEQHDAPEHQAWERDTVQTLARQQRLAAVVLEMAHSGHSTRALAPTASETEVQEALDWQAAGWDWAPYAPVVMAAVQAGVPVHGGNLRRSHMREVMQQTHWDQHLPPTAWARQRDAIRSGHCDLLPVSQLTPMARIQLAKDASIAAVAQAQLQPGQTVLVIAGRGHVLRSVGIPTWLPAGLRAQVAVAQAQGATPTPPGDYDWLVQTPAVPSQDHCADLRARWQTGVPAAPQPQKP</sequence>
<name>A0AA35GJG6_9BURK</name>
<dbReference type="EMBL" id="CAHPSC010000025">
    <property type="protein sequence ID" value="CAB5690391.1"/>
    <property type="molecule type" value="Genomic_DNA"/>
</dbReference>
<dbReference type="PROSITE" id="PS51257">
    <property type="entry name" value="PROKAR_LIPOPROTEIN"/>
    <property type="match status" value="1"/>
</dbReference>
<evidence type="ECO:0000259" key="1">
    <source>
        <dbReference type="Pfam" id="PF04187"/>
    </source>
</evidence>
<comment type="caution">
    <text evidence="2">The sequence shown here is derived from an EMBL/GenBank/DDBJ whole genome shotgun (WGS) entry which is preliminary data.</text>
</comment>
<protein>
    <submittedName>
        <fullName evidence="2">Uncharacterized iron-regulated protein</fullName>
    </submittedName>
</protein>
<reference evidence="2" key="1">
    <citation type="submission" date="2020-05" db="EMBL/GenBank/DDBJ databases">
        <authorList>
            <person name="Delgado-Blas J."/>
        </authorList>
    </citation>
    <scope>NUCLEOTIDE SEQUENCE</scope>
    <source>
        <strain evidence="2">BB1454</strain>
    </source>
</reference>
<dbReference type="Pfam" id="PF04187">
    <property type="entry name" value="Cofac_haem_bdg"/>
    <property type="match status" value="1"/>
</dbReference>
<dbReference type="Gene3D" id="1.10.8.760">
    <property type="entry name" value="Haem-binding uptake, Tiki superfamily, ChaN, domain 2"/>
    <property type="match status" value="1"/>
</dbReference>
<proteinExistence type="predicted"/>
<organism evidence="2 3">
    <name type="scientific">Comamonas aquatica</name>
    <dbReference type="NCBI Taxonomy" id="225991"/>
    <lineage>
        <taxon>Bacteria</taxon>
        <taxon>Pseudomonadati</taxon>
        <taxon>Pseudomonadota</taxon>
        <taxon>Betaproteobacteria</taxon>
        <taxon>Burkholderiales</taxon>
        <taxon>Comamonadaceae</taxon>
        <taxon>Comamonas</taxon>
    </lineage>
</organism>
<dbReference type="InterPro" id="IPR007314">
    <property type="entry name" value="Cofac_haem-bd_dom"/>
</dbReference>
<evidence type="ECO:0000313" key="3">
    <source>
        <dbReference type="Proteomes" id="UP000834458"/>
    </source>
</evidence>